<comment type="caution">
    <text evidence="2">The sequence shown here is derived from an EMBL/GenBank/DDBJ whole genome shotgun (WGS) entry which is preliminary data.</text>
</comment>
<sequence>MRVCSIASGSSGNCTYVGSGDTNILIDAGVSRKRIVEGLKKISVAPEQLDGIFVTHEHSDHIQGINMMVKMFDTPVYATGGTLDAIRLKDKKGIISMNHLFEVHADEPVSMGAITVMPFSTSHDAADPVGYTLTAEGHKTSIATDLGKYDDYTIDHLKDTDVLFIEANHDISMLEAGKYPYKLKRRILSEYGHLSNEDSGSLLCKVINKNLKYAFLAHLSKENNYPQLAFEAVKCQLWEEMGLKDLDFDLSVAKRDEPSKMVVL</sequence>
<dbReference type="Proteomes" id="UP000050833">
    <property type="component" value="Unassembled WGS sequence"/>
</dbReference>
<dbReference type="Pfam" id="PF12706">
    <property type="entry name" value="Lactamase_B_2"/>
    <property type="match status" value="1"/>
</dbReference>
<gene>
    <name evidence="2" type="ORF">APZ18_02595</name>
</gene>
<dbReference type="EMBL" id="LLKB01000001">
    <property type="protein sequence ID" value="KQC86103.1"/>
    <property type="molecule type" value="Genomic_DNA"/>
</dbReference>
<keyword evidence="3" id="KW-1185">Reference proteome</keyword>
<feature type="domain" description="Metallo-beta-lactamase" evidence="1">
    <location>
        <begin position="11"/>
        <end position="193"/>
    </location>
</feature>
<dbReference type="SUPFAM" id="SSF56281">
    <property type="entry name" value="Metallo-hydrolase/oxidoreductase"/>
    <property type="match status" value="1"/>
</dbReference>
<dbReference type="InterPro" id="IPR036866">
    <property type="entry name" value="RibonucZ/Hydroxyglut_hydro"/>
</dbReference>
<protein>
    <submittedName>
        <fullName evidence="2">Ribonuclease Z</fullName>
    </submittedName>
</protein>
<dbReference type="InterPro" id="IPR001279">
    <property type="entry name" value="Metallo-B-lactamas"/>
</dbReference>
<dbReference type="AlphaFoldDB" id="A0AAW3JVL4"/>
<dbReference type="PANTHER" id="PTHR47619">
    <property type="entry name" value="METALLO-HYDROLASE YYCJ-RELATED"/>
    <property type="match status" value="1"/>
</dbReference>
<reference evidence="2 3" key="1">
    <citation type="submission" date="2015-10" db="EMBL/GenBank/DDBJ databases">
        <title>Butyribacter intestini gen. nov., sp. nov., a butyric acid-producing bacterium of the family Lachnospiraceae isolated from the human faeces.</title>
        <authorList>
            <person name="Zou Y."/>
            <person name="Xue W."/>
            <person name="Luo G."/>
            <person name="Lv M."/>
        </authorList>
    </citation>
    <scope>NUCLEOTIDE SEQUENCE [LARGE SCALE GENOMIC DNA]</scope>
    <source>
        <strain evidence="2 3">TF01-11</strain>
    </source>
</reference>
<dbReference type="Gene3D" id="3.60.15.10">
    <property type="entry name" value="Ribonuclease Z/Hydroxyacylglutathione hydrolase-like"/>
    <property type="match status" value="1"/>
</dbReference>
<dbReference type="RefSeq" id="WP_022015084.1">
    <property type="nucleotide sequence ID" value="NZ_DBGBRS010000025.1"/>
</dbReference>
<evidence type="ECO:0000313" key="2">
    <source>
        <dbReference type="EMBL" id="KQC86103.1"/>
    </source>
</evidence>
<evidence type="ECO:0000259" key="1">
    <source>
        <dbReference type="SMART" id="SM00849"/>
    </source>
</evidence>
<name>A0AAW3JVL4_9FIRM</name>
<dbReference type="PANTHER" id="PTHR47619:SF1">
    <property type="entry name" value="EXODEOXYRIBONUCLEASE WALJ"/>
    <property type="match status" value="1"/>
</dbReference>
<accession>A0AAW3JVL4</accession>
<dbReference type="SMART" id="SM00849">
    <property type="entry name" value="Lactamase_B"/>
    <property type="match status" value="1"/>
</dbReference>
<proteinExistence type="predicted"/>
<evidence type="ECO:0000313" key="3">
    <source>
        <dbReference type="Proteomes" id="UP000050833"/>
    </source>
</evidence>
<dbReference type="InterPro" id="IPR052533">
    <property type="entry name" value="WalJ/YycJ-like"/>
</dbReference>
<organism evidence="2 3">
    <name type="scientific">Butyribacter intestini</name>
    <dbReference type="NCBI Taxonomy" id="1703332"/>
    <lineage>
        <taxon>Bacteria</taxon>
        <taxon>Bacillati</taxon>
        <taxon>Bacillota</taxon>
        <taxon>Clostridia</taxon>
        <taxon>Lachnospirales</taxon>
        <taxon>Lachnospiraceae</taxon>
        <taxon>Butyribacter</taxon>
    </lineage>
</organism>